<sequence>MTSDIAARPKLNTVESLVDFTPDDCSELWEEEKDESLEDEIAEDDAAETRSVRSSRSNRTRTEFVSRDTLELLMREQDADILESIHANGDCVDGSNTGVSALHASPSHNRTISRMSLLLSSEEQQVVEQLIEKSPSFRLNKGSISALSENGDAFNSSSDNIFHDLEAVRKALSGELWVQQDYDNNSERPMYGDIDGMSESAVIEEEPFPIEESVPSKVEEEETASRRKREAAQFAEAVGELRPCEQDDLRIIEEEVDDDDDDDDDAAEVHVSLKSYKGTSPLKQIEPATSISVDTISPPTKSRFPWPFGGTRATIKRIFLDKLPEGSAAQDFVYKGIQSNPPEIVKSGTSRGNYAQLHRKAWLEVSDKYHRYGKNLRLYYRHWESLGCPANMFFDWLDSKGEAAGQPLPELEECPRAKLDSDTVLYISNPDVTSGYAMRFVPDDMGRGLVLDVDNDPVRTGPDGWMFVLRDGIMYGAQKITTVSGQSKQRFHHSSFFGGKAVAAAGIFLTDDDGLLTRVYPHSGHYRPGEADMQRVLFYLHHKGVDLRTFEVDMQQILHVARDGESQIQDKLAKSDEKVEKKKKVESLQLVPAVLAACFLAHKARFIGEGIFSRLHKIRKADVASVSEALALINSSDTP</sequence>
<dbReference type="InParanoid" id="A0A1Z5KGW4"/>
<keyword evidence="4" id="KW-0539">Nucleus</keyword>
<feature type="compositionally biased region" description="Acidic residues" evidence="5">
    <location>
        <begin position="30"/>
        <end position="46"/>
    </location>
</feature>
<evidence type="ECO:0000256" key="2">
    <source>
        <dbReference type="ARBA" id="ARBA00004496"/>
    </source>
</evidence>
<comment type="caution">
    <text evidence="6">The sequence shown here is derived from an EMBL/GenBank/DDBJ whole genome shotgun (WGS) entry which is preliminary data.</text>
</comment>
<proteinExistence type="predicted"/>
<dbReference type="PANTHER" id="PTHR31250:SF27">
    <property type="entry name" value="IQ DOMAIN-CONTAINING PROTEIN IQM5"/>
    <property type="match status" value="1"/>
</dbReference>
<accession>A0A1Z5KGW4</accession>
<feature type="region of interest" description="Disordered" evidence="5">
    <location>
        <begin position="30"/>
        <end position="59"/>
    </location>
</feature>
<dbReference type="InterPro" id="IPR044159">
    <property type="entry name" value="IQM"/>
</dbReference>
<evidence type="ECO:0000256" key="4">
    <source>
        <dbReference type="ARBA" id="ARBA00023242"/>
    </source>
</evidence>
<keyword evidence="7" id="KW-1185">Reference proteome</keyword>
<keyword evidence="3" id="KW-0963">Cytoplasm</keyword>
<evidence type="ECO:0000256" key="5">
    <source>
        <dbReference type="SAM" id="MobiDB-lite"/>
    </source>
</evidence>
<evidence type="ECO:0000256" key="1">
    <source>
        <dbReference type="ARBA" id="ARBA00004123"/>
    </source>
</evidence>
<gene>
    <name evidence="6" type="ORF">FisN_1Hh412</name>
</gene>
<dbReference type="PANTHER" id="PTHR31250">
    <property type="entry name" value="IQ DOMAIN-CONTAINING PROTEIN IQM3"/>
    <property type="match status" value="1"/>
</dbReference>
<dbReference type="AlphaFoldDB" id="A0A1Z5KGW4"/>
<evidence type="ECO:0000313" key="7">
    <source>
        <dbReference type="Proteomes" id="UP000198406"/>
    </source>
</evidence>
<dbReference type="OrthoDB" id="7344096at2759"/>
<reference evidence="6 7" key="1">
    <citation type="journal article" date="2015" name="Plant Cell">
        <title>Oil accumulation by the oleaginous diatom Fistulifera solaris as revealed by the genome and transcriptome.</title>
        <authorList>
            <person name="Tanaka T."/>
            <person name="Maeda Y."/>
            <person name="Veluchamy A."/>
            <person name="Tanaka M."/>
            <person name="Abida H."/>
            <person name="Marechal E."/>
            <person name="Bowler C."/>
            <person name="Muto M."/>
            <person name="Sunaga Y."/>
            <person name="Tanaka M."/>
            <person name="Yoshino T."/>
            <person name="Taniguchi T."/>
            <person name="Fukuda Y."/>
            <person name="Nemoto M."/>
            <person name="Matsumoto M."/>
            <person name="Wong P.S."/>
            <person name="Aburatani S."/>
            <person name="Fujibuchi W."/>
        </authorList>
    </citation>
    <scope>NUCLEOTIDE SEQUENCE [LARGE SCALE GENOMIC DNA]</scope>
    <source>
        <strain evidence="6 7">JPCC DA0580</strain>
    </source>
</reference>
<dbReference type="GO" id="GO:0005737">
    <property type="term" value="C:cytoplasm"/>
    <property type="evidence" value="ECO:0007669"/>
    <property type="project" value="UniProtKB-SubCell"/>
</dbReference>
<evidence type="ECO:0000313" key="6">
    <source>
        <dbReference type="EMBL" id="GAX25456.1"/>
    </source>
</evidence>
<protein>
    <submittedName>
        <fullName evidence="6">Uncharacterized protein</fullName>
    </submittedName>
</protein>
<dbReference type="EMBL" id="BDSP01000224">
    <property type="protein sequence ID" value="GAX25456.1"/>
    <property type="molecule type" value="Genomic_DNA"/>
</dbReference>
<comment type="subcellular location">
    <subcellularLocation>
        <location evidence="2">Cytoplasm</location>
    </subcellularLocation>
    <subcellularLocation>
        <location evidence="1">Nucleus</location>
    </subcellularLocation>
</comment>
<name>A0A1Z5KGW4_FISSO</name>
<organism evidence="6 7">
    <name type="scientific">Fistulifera solaris</name>
    <name type="common">Oleaginous diatom</name>
    <dbReference type="NCBI Taxonomy" id="1519565"/>
    <lineage>
        <taxon>Eukaryota</taxon>
        <taxon>Sar</taxon>
        <taxon>Stramenopiles</taxon>
        <taxon>Ochrophyta</taxon>
        <taxon>Bacillariophyta</taxon>
        <taxon>Bacillariophyceae</taxon>
        <taxon>Bacillariophycidae</taxon>
        <taxon>Naviculales</taxon>
        <taxon>Naviculaceae</taxon>
        <taxon>Fistulifera</taxon>
    </lineage>
</organism>
<evidence type="ECO:0000256" key="3">
    <source>
        <dbReference type="ARBA" id="ARBA00022490"/>
    </source>
</evidence>
<dbReference type="Proteomes" id="UP000198406">
    <property type="component" value="Unassembled WGS sequence"/>
</dbReference>
<dbReference type="GO" id="GO:0005634">
    <property type="term" value="C:nucleus"/>
    <property type="evidence" value="ECO:0007669"/>
    <property type="project" value="UniProtKB-SubCell"/>
</dbReference>